<evidence type="ECO:0000313" key="4">
    <source>
        <dbReference type="Proteomes" id="UP000010797"/>
    </source>
</evidence>
<dbReference type="HOGENOM" id="CLU_089574_1_3_9"/>
<accession>L0F7Y3</accession>
<proteinExistence type="predicted"/>
<dbReference type="STRING" id="871963.Desdi_1646"/>
<dbReference type="AlphaFoldDB" id="L0F7Y3"/>
<feature type="transmembrane region" description="Helical" evidence="1">
    <location>
        <begin position="12"/>
        <end position="31"/>
    </location>
</feature>
<gene>
    <name evidence="3" type="ordered locus">Desdi_1646</name>
</gene>
<evidence type="ECO:0000313" key="3">
    <source>
        <dbReference type="EMBL" id="AGA69135.1"/>
    </source>
</evidence>
<dbReference type="SMART" id="SM00450">
    <property type="entry name" value="RHOD"/>
    <property type="match status" value="1"/>
</dbReference>
<dbReference type="InterPro" id="IPR050229">
    <property type="entry name" value="GlpE_sulfurtransferase"/>
</dbReference>
<dbReference type="CDD" id="cd00158">
    <property type="entry name" value="RHOD"/>
    <property type="match status" value="1"/>
</dbReference>
<keyword evidence="1" id="KW-1133">Transmembrane helix</keyword>
<sequence length="136" mass="15978">MDLFSNNLFSYVLIFIPAVFVGYLFNTYYCLFNKKVKNIGADEAYELIKNNRDSVVIDVRYKEEYLNGHIGKAKNIPLDALEFRISELGKYKERPLIVYCATGARSVRAVKILLKRNFTQIYHLRRGLRGWNYPLR</sequence>
<keyword evidence="1" id="KW-0812">Transmembrane</keyword>
<dbReference type="SUPFAM" id="SSF52821">
    <property type="entry name" value="Rhodanese/Cell cycle control phosphatase"/>
    <property type="match status" value="1"/>
</dbReference>
<dbReference type="GO" id="GO:0016740">
    <property type="term" value="F:transferase activity"/>
    <property type="evidence" value="ECO:0007669"/>
    <property type="project" value="UniProtKB-KW"/>
</dbReference>
<organism evidence="3 4">
    <name type="scientific">Desulfitobacterium dichloroeliminans (strain LMG P-21439 / DCA1)</name>
    <dbReference type="NCBI Taxonomy" id="871963"/>
    <lineage>
        <taxon>Bacteria</taxon>
        <taxon>Bacillati</taxon>
        <taxon>Bacillota</taxon>
        <taxon>Clostridia</taxon>
        <taxon>Eubacteriales</taxon>
        <taxon>Desulfitobacteriaceae</taxon>
        <taxon>Desulfitobacterium</taxon>
    </lineage>
</organism>
<dbReference type="Proteomes" id="UP000010797">
    <property type="component" value="Chromosome"/>
</dbReference>
<dbReference type="eggNOG" id="COG0607">
    <property type="taxonomic scope" value="Bacteria"/>
</dbReference>
<dbReference type="InterPro" id="IPR001763">
    <property type="entry name" value="Rhodanese-like_dom"/>
</dbReference>
<reference evidence="4" key="1">
    <citation type="submission" date="2012-02" db="EMBL/GenBank/DDBJ databases">
        <title>Complete sequence of Desulfitobacterium dichloroeliminans LMG P-21439.</title>
        <authorList>
            <person name="Lucas S."/>
            <person name="Han J."/>
            <person name="Lapidus A."/>
            <person name="Cheng J.-F."/>
            <person name="Goodwin L."/>
            <person name="Pitluck S."/>
            <person name="Peters L."/>
            <person name="Ovchinnikova G."/>
            <person name="Teshima H."/>
            <person name="Detter J.C."/>
            <person name="Han C."/>
            <person name="Tapia R."/>
            <person name="Land M."/>
            <person name="Hauser L."/>
            <person name="Kyrpides N."/>
            <person name="Ivanova N."/>
            <person name="Pagani I."/>
            <person name="Kruse T."/>
            <person name="de Vos W.M."/>
            <person name="Boon N."/>
            <person name="Smidt H."/>
            <person name="Woyke T."/>
        </authorList>
    </citation>
    <scope>NUCLEOTIDE SEQUENCE [LARGE SCALE GENOMIC DNA]</scope>
    <source>
        <strain evidence="4">LMG P-21439 / DCA1</strain>
    </source>
</reference>
<dbReference type="Pfam" id="PF00581">
    <property type="entry name" value="Rhodanese"/>
    <property type="match status" value="1"/>
</dbReference>
<dbReference type="OrthoDB" id="9800872at2"/>
<evidence type="ECO:0000259" key="2">
    <source>
        <dbReference type="PROSITE" id="PS50206"/>
    </source>
</evidence>
<dbReference type="Gene3D" id="3.40.250.10">
    <property type="entry name" value="Rhodanese-like domain"/>
    <property type="match status" value="1"/>
</dbReference>
<keyword evidence="3" id="KW-0808">Transferase</keyword>
<dbReference type="PANTHER" id="PTHR43031:SF1">
    <property type="entry name" value="PYRIDINE NUCLEOTIDE-DISULPHIDE OXIDOREDUCTASE"/>
    <property type="match status" value="1"/>
</dbReference>
<dbReference type="InterPro" id="IPR036873">
    <property type="entry name" value="Rhodanese-like_dom_sf"/>
</dbReference>
<name>L0F7Y3_DESDL</name>
<dbReference type="KEGG" id="ddl:Desdi_1646"/>
<keyword evidence="1" id="KW-0472">Membrane</keyword>
<dbReference type="PANTHER" id="PTHR43031">
    <property type="entry name" value="FAD-DEPENDENT OXIDOREDUCTASE"/>
    <property type="match status" value="1"/>
</dbReference>
<keyword evidence="4" id="KW-1185">Reference proteome</keyword>
<evidence type="ECO:0000256" key="1">
    <source>
        <dbReference type="SAM" id="Phobius"/>
    </source>
</evidence>
<feature type="domain" description="Rhodanese" evidence="2">
    <location>
        <begin position="50"/>
        <end position="133"/>
    </location>
</feature>
<protein>
    <submittedName>
        <fullName evidence="3">Rhodanese-related sulfurtransferase</fullName>
    </submittedName>
</protein>
<dbReference type="PROSITE" id="PS50206">
    <property type="entry name" value="RHODANESE_3"/>
    <property type="match status" value="1"/>
</dbReference>
<dbReference type="EMBL" id="CP003344">
    <property type="protein sequence ID" value="AGA69135.1"/>
    <property type="molecule type" value="Genomic_DNA"/>
</dbReference>
<dbReference type="RefSeq" id="WP_015262125.1">
    <property type="nucleotide sequence ID" value="NC_019903.1"/>
</dbReference>